<keyword evidence="3" id="KW-1185">Reference proteome</keyword>
<dbReference type="Proteomes" id="UP000479000">
    <property type="component" value="Unassembled WGS sequence"/>
</dbReference>
<sequence length="157" mass="17992">MEAEEEETDHYYLVSCDSRVRQLCSRWDSLEIHNNQLFHKWESTKPQLQWVVPTDQIKVVLEQCHDNPTGGHIGFFKTLAKIRLAYFWPGMTSDVRSWCKTCQSCRSFKGPGKKGVAPLHQVALGSPLDRMGVDILGPFPRSSKGNRYVVVTVDYFT</sequence>
<feature type="domain" description="Integrase zinc-binding" evidence="1">
    <location>
        <begin position="52"/>
        <end position="109"/>
    </location>
</feature>
<evidence type="ECO:0000313" key="2">
    <source>
        <dbReference type="EMBL" id="CAB0000742.1"/>
    </source>
</evidence>
<dbReference type="PANTHER" id="PTHR47266">
    <property type="entry name" value="ENDONUCLEASE-RELATED"/>
    <property type="match status" value="1"/>
</dbReference>
<dbReference type="InterPro" id="IPR036397">
    <property type="entry name" value="RNaseH_sf"/>
</dbReference>
<dbReference type="Gene3D" id="3.30.420.10">
    <property type="entry name" value="Ribonuclease H-like superfamily/Ribonuclease H"/>
    <property type="match status" value="1"/>
</dbReference>
<dbReference type="FunFam" id="1.10.340.70:FF:000001">
    <property type="entry name" value="Retrovirus-related Pol polyprotein from transposon gypsy-like Protein"/>
    <property type="match status" value="1"/>
</dbReference>
<proteinExistence type="predicted"/>
<dbReference type="AlphaFoldDB" id="A0A6H5GD27"/>
<dbReference type="Gene3D" id="1.10.340.70">
    <property type="match status" value="1"/>
</dbReference>
<organism evidence="2 3">
    <name type="scientific">Nesidiocoris tenuis</name>
    <dbReference type="NCBI Taxonomy" id="355587"/>
    <lineage>
        <taxon>Eukaryota</taxon>
        <taxon>Metazoa</taxon>
        <taxon>Ecdysozoa</taxon>
        <taxon>Arthropoda</taxon>
        <taxon>Hexapoda</taxon>
        <taxon>Insecta</taxon>
        <taxon>Pterygota</taxon>
        <taxon>Neoptera</taxon>
        <taxon>Paraneoptera</taxon>
        <taxon>Hemiptera</taxon>
        <taxon>Heteroptera</taxon>
        <taxon>Panheteroptera</taxon>
        <taxon>Cimicomorpha</taxon>
        <taxon>Miridae</taxon>
        <taxon>Dicyphina</taxon>
        <taxon>Nesidiocoris</taxon>
    </lineage>
</organism>
<name>A0A6H5GD27_9HEMI</name>
<feature type="non-terminal residue" evidence="2">
    <location>
        <position position="157"/>
    </location>
</feature>
<accession>A0A6H5GD27</accession>
<protein>
    <recommendedName>
        <fullName evidence="1">Integrase zinc-binding domain-containing protein</fullName>
    </recommendedName>
</protein>
<dbReference type="OrthoDB" id="6625139at2759"/>
<evidence type="ECO:0000259" key="1">
    <source>
        <dbReference type="Pfam" id="PF17921"/>
    </source>
</evidence>
<evidence type="ECO:0000313" key="3">
    <source>
        <dbReference type="Proteomes" id="UP000479000"/>
    </source>
</evidence>
<dbReference type="EMBL" id="CADCXU010009852">
    <property type="protein sequence ID" value="CAB0000742.1"/>
    <property type="molecule type" value="Genomic_DNA"/>
</dbReference>
<reference evidence="2 3" key="1">
    <citation type="submission" date="2020-02" db="EMBL/GenBank/DDBJ databases">
        <authorList>
            <person name="Ferguson B K."/>
        </authorList>
    </citation>
    <scope>NUCLEOTIDE SEQUENCE [LARGE SCALE GENOMIC DNA]</scope>
</reference>
<dbReference type="Pfam" id="PF17921">
    <property type="entry name" value="Integrase_H2C2"/>
    <property type="match status" value="1"/>
</dbReference>
<dbReference type="InterPro" id="IPR041588">
    <property type="entry name" value="Integrase_H2C2"/>
</dbReference>
<dbReference type="GO" id="GO:0003676">
    <property type="term" value="F:nucleic acid binding"/>
    <property type="evidence" value="ECO:0007669"/>
    <property type="project" value="InterPro"/>
</dbReference>
<dbReference type="InterPro" id="IPR052160">
    <property type="entry name" value="Gypsy_RT_Integrase-like"/>
</dbReference>
<gene>
    <name evidence="2" type="ORF">NTEN_LOCUS6529</name>
</gene>